<dbReference type="PANTHER" id="PTHR31674:SF55">
    <property type="entry name" value="TF-B3 DOMAIN-CONTAINING PROTEIN"/>
    <property type="match status" value="1"/>
</dbReference>
<keyword evidence="5" id="KW-0539">Nucleus</keyword>
<gene>
    <name evidence="8" type="ORF">AT9943_LOCUS6691</name>
</gene>
<name>A0A7G2EC80_ARATH</name>
<feature type="domain" description="TF-B3" evidence="7">
    <location>
        <begin position="135"/>
        <end position="199"/>
    </location>
</feature>
<evidence type="ECO:0000259" key="7">
    <source>
        <dbReference type="PROSITE" id="PS50863"/>
    </source>
</evidence>
<feature type="compositionally biased region" description="Polar residues" evidence="6">
    <location>
        <begin position="220"/>
        <end position="240"/>
    </location>
</feature>
<dbReference type="InterPro" id="IPR003340">
    <property type="entry name" value="B3_DNA-bd"/>
</dbReference>
<dbReference type="InterPro" id="IPR015300">
    <property type="entry name" value="DNA-bd_pseudobarrel_sf"/>
</dbReference>
<proteinExistence type="predicted"/>
<protein>
    <submittedName>
        <fullName evidence="8">(thale cress) hypothetical protein</fullName>
    </submittedName>
</protein>
<sequence length="240" mass="27979">MPDWSLLPKELLHLISKNLEDYYFYVLDARSVCNSWRSSFPFSSCQLSVWTLIMMPSEPLLPSNYLIPSGSDDFFLVDEQFYQAAFMATNLIDCSRLPVHFRTIPLAFFFENIEGRNEQKTAELRANGLEKMCGEMILIEEKGRSWTVDLKRKNSCPTTYIKRGWRSFCNANGFRAGSFFTFKLFQRGGNLGLRLFHRELEEEAMPIECLSTEPDRNQNERSSQIWKDSSSPSQNRFVRQ</sequence>
<dbReference type="SMART" id="SM01019">
    <property type="entry name" value="B3"/>
    <property type="match status" value="1"/>
</dbReference>
<comment type="subcellular location">
    <subcellularLocation>
        <location evidence="1">Nucleus</location>
    </subcellularLocation>
</comment>
<dbReference type="EMBL" id="LR881467">
    <property type="protein sequence ID" value="CAD5318459.1"/>
    <property type="molecule type" value="Genomic_DNA"/>
</dbReference>
<evidence type="ECO:0000256" key="2">
    <source>
        <dbReference type="ARBA" id="ARBA00023015"/>
    </source>
</evidence>
<keyword evidence="4" id="KW-0804">Transcription</keyword>
<dbReference type="SUPFAM" id="SSF101936">
    <property type="entry name" value="DNA-binding pseudobarrel domain"/>
    <property type="match status" value="1"/>
</dbReference>
<evidence type="ECO:0000256" key="4">
    <source>
        <dbReference type="ARBA" id="ARBA00023163"/>
    </source>
</evidence>
<dbReference type="CDD" id="cd10017">
    <property type="entry name" value="B3_DNA"/>
    <property type="match status" value="1"/>
</dbReference>
<dbReference type="Pfam" id="PF02362">
    <property type="entry name" value="B3"/>
    <property type="match status" value="1"/>
</dbReference>
<keyword evidence="2" id="KW-0805">Transcription regulation</keyword>
<feature type="region of interest" description="Disordered" evidence="6">
    <location>
        <begin position="209"/>
        <end position="240"/>
    </location>
</feature>
<dbReference type="PROSITE" id="PS50863">
    <property type="entry name" value="B3"/>
    <property type="match status" value="1"/>
</dbReference>
<evidence type="ECO:0000256" key="6">
    <source>
        <dbReference type="SAM" id="MobiDB-lite"/>
    </source>
</evidence>
<organism evidence="8 9">
    <name type="scientific">Arabidopsis thaliana</name>
    <name type="common">Mouse-ear cress</name>
    <dbReference type="NCBI Taxonomy" id="3702"/>
    <lineage>
        <taxon>Eukaryota</taxon>
        <taxon>Viridiplantae</taxon>
        <taxon>Streptophyta</taxon>
        <taxon>Embryophyta</taxon>
        <taxon>Tracheophyta</taxon>
        <taxon>Spermatophyta</taxon>
        <taxon>Magnoliopsida</taxon>
        <taxon>eudicotyledons</taxon>
        <taxon>Gunneridae</taxon>
        <taxon>Pentapetalae</taxon>
        <taxon>rosids</taxon>
        <taxon>malvids</taxon>
        <taxon>Brassicales</taxon>
        <taxon>Brassicaceae</taxon>
        <taxon>Camelineae</taxon>
        <taxon>Arabidopsis</taxon>
    </lineage>
</organism>
<evidence type="ECO:0000256" key="5">
    <source>
        <dbReference type="ARBA" id="ARBA00023242"/>
    </source>
</evidence>
<dbReference type="InterPro" id="IPR039218">
    <property type="entry name" value="REM_fam"/>
</dbReference>
<evidence type="ECO:0000256" key="1">
    <source>
        <dbReference type="ARBA" id="ARBA00004123"/>
    </source>
</evidence>
<dbReference type="AlphaFoldDB" id="A0A7G2EC80"/>
<dbReference type="Proteomes" id="UP000516314">
    <property type="component" value="Chromosome 2"/>
</dbReference>
<dbReference type="PANTHER" id="PTHR31674">
    <property type="entry name" value="B3 DOMAIN-CONTAINING PROTEIN REM-LIKE 3-RELATED"/>
    <property type="match status" value="1"/>
</dbReference>
<reference evidence="8 9" key="1">
    <citation type="submission" date="2020-09" db="EMBL/GenBank/DDBJ databases">
        <authorList>
            <person name="Ashkenazy H."/>
        </authorList>
    </citation>
    <scope>NUCLEOTIDE SEQUENCE [LARGE SCALE GENOMIC DNA]</scope>
    <source>
        <strain evidence="9">cv. Cdm-0</strain>
    </source>
</reference>
<evidence type="ECO:0000313" key="8">
    <source>
        <dbReference type="EMBL" id="CAD5318459.1"/>
    </source>
</evidence>
<evidence type="ECO:0000256" key="3">
    <source>
        <dbReference type="ARBA" id="ARBA00023125"/>
    </source>
</evidence>
<dbReference type="GO" id="GO:0003677">
    <property type="term" value="F:DNA binding"/>
    <property type="evidence" value="ECO:0007669"/>
    <property type="project" value="UniProtKB-KW"/>
</dbReference>
<accession>A0A7G2EC80</accession>
<dbReference type="GO" id="GO:0005634">
    <property type="term" value="C:nucleus"/>
    <property type="evidence" value="ECO:0007669"/>
    <property type="project" value="UniProtKB-SubCell"/>
</dbReference>
<keyword evidence="3" id="KW-0238">DNA-binding</keyword>
<evidence type="ECO:0000313" key="9">
    <source>
        <dbReference type="Proteomes" id="UP000516314"/>
    </source>
</evidence>
<dbReference type="Gene3D" id="2.40.330.10">
    <property type="entry name" value="DNA-binding pseudobarrel domain"/>
    <property type="match status" value="1"/>
</dbReference>